<dbReference type="Proteomes" id="UP000544413">
    <property type="component" value="Unassembled WGS sequence"/>
</dbReference>
<gene>
    <name evidence="1" type="ORF">HB836_11060</name>
    <name evidence="2" type="ORF">HB904_16855</name>
</gene>
<reference evidence="3 4" key="1">
    <citation type="submission" date="2020-03" db="EMBL/GenBank/DDBJ databases">
        <title>Soil Listeria distribution.</title>
        <authorList>
            <person name="Liao J."/>
            <person name="Wiedmann M."/>
        </authorList>
    </citation>
    <scope>NUCLEOTIDE SEQUENCE [LARGE SCALE GENOMIC DNA]</scope>
    <source>
        <strain evidence="2 4">FSL L7-1299</strain>
        <strain evidence="1 3">FSL L7-1658</strain>
    </source>
</reference>
<evidence type="ECO:0000313" key="2">
    <source>
        <dbReference type="EMBL" id="MBC1617849.1"/>
    </source>
</evidence>
<sequence length="180" mass="21285">MKIQFKADPMYVIELMLRMYAERFIQGNPDSTDADIWAAYEYIDQLNDDKIYGIADKYSEIKGTKEINITATDEQKKEFFEIVYEDPIYKAILFKQQRAGNAGLGVADLKAGKFYRCRSLGEHWGKLWEVLREEYDEEIQQDKEMVEKFIMSNFEFVGESKALGDYMGEDLYWRWRPRGC</sequence>
<name>A0A841YQN5_9LIST</name>
<comment type="caution">
    <text evidence="1">The sequence shown here is derived from an EMBL/GenBank/DDBJ whole genome shotgun (WGS) entry which is preliminary data.</text>
</comment>
<dbReference type="EMBL" id="JAARSH010000015">
    <property type="protein sequence ID" value="MBC1617849.1"/>
    <property type="molecule type" value="Genomic_DNA"/>
</dbReference>
<evidence type="ECO:0000313" key="3">
    <source>
        <dbReference type="Proteomes" id="UP000544413"/>
    </source>
</evidence>
<dbReference type="AlphaFoldDB" id="A0A841YQN5"/>
<dbReference type="RefSeq" id="WP_185406276.1">
    <property type="nucleotide sequence ID" value="NZ_JAARPT010000006.1"/>
</dbReference>
<dbReference type="EMBL" id="JAARPT010000006">
    <property type="protein sequence ID" value="MBC1402117.1"/>
    <property type="molecule type" value="Genomic_DNA"/>
</dbReference>
<evidence type="ECO:0000313" key="4">
    <source>
        <dbReference type="Proteomes" id="UP000574104"/>
    </source>
</evidence>
<organism evidence="1 3">
    <name type="scientific">Listeria booriae</name>
    <dbReference type="NCBI Taxonomy" id="1552123"/>
    <lineage>
        <taxon>Bacteria</taxon>
        <taxon>Bacillati</taxon>
        <taxon>Bacillota</taxon>
        <taxon>Bacilli</taxon>
        <taxon>Bacillales</taxon>
        <taxon>Listeriaceae</taxon>
        <taxon>Listeria</taxon>
    </lineage>
</organism>
<proteinExistence type="predicted"/>
<protein>
    <submittedName>
        <fullName evidence="1">Uncharacterized protein</fullName>
    </submittedName>
</protein>
<accession>A0A841YQN5</accession>
<evidence type="ECO:0000313" key="1">
    <source>
        <dbReference type="EMBL" id="MBC1402117.1"/>
    </source>
</evidence>
<dbReference type="Proteomes" id="UP000574104">
    <property type="component" value="Unassembled WGS sequence"/>
</dbReference>